<evidence type="ECO:0000256" key="4">
    <source>
        <dbReference type="ARBA" id="ARBA00022769"/>
    </source>
</evidence>
<evidence type="ECO:0000313" key="8">
    <source>
        <dbReference type="EMBL" id="MEG3437567.1"/>
    </source>
</evidence>
<organism evidence="8 9">
    <name type="scientific">Pannus brasiliensis CCIBt3594</name>
    <dbReference type="NCBI Taxonomy" id="1427578"/>
    <lineage>
        <taxon>Bacteria</taxon>
        <taxon>Bacillati</taxon>
        <taxon>Cyanobacteriota</taxon>
        <taxon>Cyanophyceae</taxon>
        <taxon>Oscillatoriophycideae</taxon>
        <taxon>Chroococcales</taxon>
        <taxon>Microcystaceae</taxon>
        <taxon>Pannus</taxon>
    </lineage>
</organism>
<dbReference type="SUPFAM" id="SSF51658">
    <property type="entry name" value="Xylose isomerase-like"/>
    <property type="match status" value="1"/>
</dbReference>
<sequence>MQALSNSPIQAHNSSDTPKLGLICITAGDEVRYRTVTRKRLLSLSTAEQERTLRDLYAENLRRLHKALEFCHRENIFLYRLSSNLFPFSDEAIGRTVLDEFTETMHEIGEKSRRFSIRLTLHPDQFVVLNSDKPEVIENSRKILQTQAGWLDRFDLPRSQFAPMNIHGGKSDRSERLVNVIQTLPDNIRQRLTLENDEYAYSATEIAEICLKTGVAMCFDAHHHVIHEKLESYDDPRVAEMVALARTTWQDPDWQLVHISNGKTAFHDPEHSDLIEKMPGAFRQVPWIDIEAKAKERAIALLEREWLGRSENSPAMDTNDKKKRPTRSRSGKTSKRP</sequence>
<dbReference type="RefSeq" id="WP_332865043.1">
    <property type="nucleotide sequence ID" value="NZ_JBAFSM010000016.1"/>
</dbReference>
<evidence type="ECO:0000256" key="6">
    <source>
        <dbReference type="ARBA" id="ARBA00023204"/>
    </source>
</evidence>
<evidence type="ECO:0000313" key="9">
    <source>
        <dbReference type="Proteomes" id="UP001328733"/>
    </source>
</evidence>
<dbReference type="GO" id="GO:0006289">
    <property type="term" value="P:nucleotide-excision repair"/>
    <property type="evidence" value="ECO:0007669"/>
    <property type="project" value="InterPro"/>
</dbReference>
<keyword evidence="9" id="KW-1185">Reference proteome</keyword>
<dbReference type="Gene3D" id="3.20.20.150">
    <property type="entry name" value="Divalent-metal-dependent TIM barrel enzymes"/>
    <property type="match status" value="1"/>
</dbReference>
<name>A0AAW9QID0_9CHRO</name>
<dbReference type="GO" id="GO:0009411">
    <property type="term" value="P:response to UV"/>
    <property type="evidence" value="ECO:0007669"/>
    <property type="project" value="InterPro"/>
</dbReference>
<comment type="caution">
    <text evidence="8">The sequence shown here is derived from an EMBL/GenBank/DDBJ whole genome shotgun (WGS) entry which is preliminary data.</text>
</comment>
<keyword evidence="1" id="KW-0540">Nuclease</keyword>
<keyword evidence="3" id="KW-0227">DNA damage</keyword>
<dbReference type="PANTHER" id="PTHR31290:SF5">
    <property type="entry name" value="UV-DAMAGE ENDONUCLEASE"/>
    <property type="match status" value="1"/>
</dbReference>
<dbReference type="InterPro" id="IPR036237">
    <property type="entry name" value="Xyl_isomerase-like_sf"/>
</dbReference>
<dbReference type="PANTHER" id="PTHR31290">
    <property type="entry name" value="UV-DAMAGE ENDONUCLEASE"/>
    <property type="match status" value="1"/>
</dbReference>
<dbReference type="EMBL" id="JBAFSM010000016">
    <property type="protein sequence ID" value="MEG3437567.1"/>
    <property type="molecule type" value="Genomic_DNA"/>
</dbReference>
<keyword evidence="4" id="KW-0228">DNA excision</keyword>
<keyword evidence="6" id="KW-0234">DNA repair</keyword>
<accession>A0AAW9QID0</accession>
<feature type="region of interest" description="Disordered" evidence="7">
    <location>
        <begin position="310"/>
        <end position="337"/>
    </location>
</feature>
<dbReference type="NCBIfam" id="TIGR00629">
    <property type="entry name" value="uvde"/>
    <property type="match status" value="1"/>
</dbReference>
<evidence type="ECO:0000256" key="1">
    <source>
        <dbReference type="ARBA" id="ARBA00022722"/>
    </source>
</evidence>
<evidence type="ECO:0000256" key="2">
    <source>
        <dbReference type="ARBA" id="ARBA00022759"/>
    </source>
</evidence>
<dbReference type="Pfam" id="PF03851">
    <property type="entry name" value="UvdE"/>
    <property type="match status" value="1"/>
</dbReference>
<dbReference type="NCBIfam" id="NF002640">
    <property type="entry name" value="PRK02308.1-4"/>
    <property type="match status" value="1"/>
</dbReference>
<dbReference type="AlphaFoldDB" id="A0AAW9QID0"/>
<dbReference type="Proteomes" id="UP001328733">
    <property type="component" value="Unassembled WGS sequence"/>
</dbReference>
<gene>
    <name evidence="8" type="primary">uvsE</name>
    <name evidence="8" type="ORF">V0288_10595</name>
</gene>
<evidence type="ECO:0000256" key="7">
    <source>
        <dbReference type="SAM" id="MobiDB-lite"/>
    </source>
</evidence>
<dbReference type="GO" id="GO:0004519">
    <property type="term" value="F:endonuclease activity"/>
    <property type="evidence" value="ECO:0007669"/>
    <property type="project" value="UniProtKB-KW"/>
</dbReference>
<reference evidence="8 9" key="1">
    <citation type="submission" date="2024-01" db="EMBL/GenBank/DDBJ databases">
        <title>Genomic insights into the taxonomy and metabolism of the cyanobacterium Pannus brasiliensis CCIBt3594.</title>
        <authorList>
            <person name="Machado M."/>
            <person name="Botero N.B."/>
            <person name="Andreote A.P.D."/>
            <person name="Feitosa A.M.T."/>
            <person name="Popin R."/>
            <person name="Sivonen K."/>
            <person name="Fiore M.F."/>
        </authorList>
    </citation>
    <scope>NUCLEOTIDE SEQUENCE [LARGE SCALE GENOMIC DNA]</scope>
    <source>
        <strain evidence="8 9">CCIBt3594</strain>
    </source>
</reference>
<keyword evidence="5" id="KW-0378">Hydrolase</keyword>
<evidence type="ECO:0000256" key="5">
    <source>
        <dbReference type="ARBA" id="ARBA00022801"/>
    </source>
</evidence>
<proteinExistence type="predicted"/>
<evidence type="ECO:0000256" key="3">
    <source>
        <dbReference type="ARBA" id="ARBA00022763"/>
    </source>
</evidence>
<dbReference type="InterPro" id="IPR004601">
    <property type="entry name" value="UvdE"/>
</dbReference>
<feature type="compositionally biased region" description="Basic residues" evidence="7">
    <location>
        <begin position="321"/>
        <end position="337"/>
    </location>
</feature>
<protein>
    <submittedName>
        <fullName evidence="8">UV DNA damage repair endonuclease UvsE</fullName>
    </submittedName>
</protein>
<keyword evidence="2 8" id="KW-0255">Endonuclease</keyword>
<dbReference type="GO" id="GO:0016787">
    <property type="term" value="F:hydrolase activity"/>
    <property type="evidence" value="ECO:0007669"/>
    <property type="project" value="UniProtKB-KW"/>
</dbReference>